<sequence length="44" mass="5172">MTNKQALGYMLLACKDLKLDKDQADKLWDAMFQNMDEFTEEEAQ</sequence>
<accession>A0A1H0XIB4</accession>
<dbReference type="Proteomes" id="UP000199481">
    <property type="component" value="Unassembled WGS sequence"/>
</dbReference>
<evidence type="ECO:0000313" key="2">
    <source>
        <dbReference type="Proteomes" id="UP000199481"/>
    </source>
</evidence>
<gene>
    <name evidence="1" type="ORF">SAMN04487752_0086</name>
</gene>
<name>A0A1H0XIB4_9LACT</name>
<evidence type="ECO:0000313" key="1">
    <source>
        <dbReference type="EMBL" id="SDQ02575.1"/>
    </source>
</evidence>
<dbReference type="EMBL" id="FNJW01000003">
    <property type="protein sequence ID" value="SDQ02575.1"/>
    <property type="molecule type" value="Genomic_DNA"/>
</dbReference>
<protein>
    <submittedName>
        <fullName evidence="1">Uncharacterized protein</fullName>
    </submittedName>
</protein>
<reference evidence="2" key="1">
    <citation type="submission" date="2016-10" db="EMBL/GenBank/DDBJ databases">
        <authorList>
            <person name="Varghese N."/>
            <person name="Submissions S."/>
        </authorList>
    </citation>
    <scope>NUCLEOTIDE SEQUENCE [LARGE SCALE GENOMIC DNA]</scope>
    <source>
        <strain evidence="2">MPL-11</strain>
    </source>
</reference>
<organism evidence="1 2">
    <name type="scientific">Carnobacterium viridans</name>
    <dbReference type="NCBI Taxonomy" id="174587"/>
    <lineage>
        <taxon>Bacteria</taxon>
        <taxon>Bacillati</taxon>
        <taxon>Bacillota</taxon>
        <taxon>Bacilli</taxon>
        <taxon>Lactobacillales</taxon>
        <taxon>Carnobacteriaceae</taxon>
        <taxon>Carnobacterium</taxon>
    </lineage>
</organism>
<dbReference type="RefSeq" id="WP_267462165.1">
    <property type="nucleotide sequence ID" value="NZ_CP084918.1"/>
</dbReference>
<keyword evidence="2" id="KW-1185">Reference proteome</keyword>
<proteinExistence type="predicted"/>
<dbReference type="AlphaFoldDB" id="A0A1H0XIB4"/>